<comment type="caution">
    <text evidence="1">The sequence shown here is derived from an EMBL/GenBank/DDBJ whole genome shotgun (WGS) entry which is preliminary data.</text>
</comment>
<gene>
    <name evidence="1" type="ORF">LX74_03277</name>
</gene>
<reference evidence="1 2" key="1">
    <citation type="submission" date="2019-07" db="EMBL/GenBank/DDBJ databases">
        <title>Genomic Encyclopedia of Archaeal and Bacterial Type Strains, Phase II (KMG-II): from individual species to whole genera.</title>
        <authorList>
            <person name="Goeker M."/>
        </authorList>
    </citation>
    <scope>NUCLEOTIDE SEQUENCE [LARGE SCALE GENOMIC DNA]</scope>
    <source>
        <strain evidence="1 2">DSM 14571</strain>
    </source>
</reference>
<evidence type="ECO:0000313" key="2">
    <source>
        <dbReference type="Proteomes" id="UP000324513"/>
    </source>
</evidence>
<evidence type="ECO:0008006" key="3">
    <source>
        <dbReference type="Google" id="ProtNLM"/>
    </source>
</evidence>
<accession>A0ABY3NDK6</accession>
<evidence type="ECO:0000313" key="1">
    <source>
        <dbReference type="EMBL" id="TYO88736.1"/>
    </source>
</evidence>
<dbReference type="RefSeq" id="WP_065081997.1">
    <property type="nucleotide sequence ID" value="NZ_FLSS01000016.1"/>
</dbReference>
<sequence length="59" mass="6522">MESLANKIRKTVKTPYQIIGEQKGVSAKYVGIIARGERVPVRGKGLEVLKALKQLTQNN</sequence>
<keyword evidence="2" id="KW-1185">Reference proteome</keyword>
<dbReference type="EMBL" id="VNHK01000012">
    <property type="protein sequence ID" value="TYO88736.1"/>
    <property type="molecule type" value="Genomic_DNA"/>
</dbReference>
<proteinExistence type="predicted"/>
<protein>
    <recommendedName>
        <fullName evidence="3">XRE family transcriptional regulator</fullName>
    </recommendedName>
</protein>
<name>A0ABY3NDK6_ELIMR</name>
<dbReference type="Proteomes" id="UP000324513">
    <property type="component" value="Unassembled WGS sequence"/>
</dbReference>
<organism evidence="1 2">
    <name type="scientific">Elizabethkingia miricola</name>
    <name type="common">Chryseobacterium miricola</name>
    <dbReference type="NCBI Taxonomy" id="172045"/>
    <lineage>
        <taxon>Bacteria</taxon>
        <taxon>Pseudomonadati</taxon>
        <taxon>Bacteroidota</taxon>
        <taxon>Flavobacteriia</taxon>
        <taxon>Flavobacteriales</taxon>
        <taxon>Weeksellaceae</taxon>
        <taxon>Elizabethkingia</taxon>
    </lineage>
</organism>